<evidence type="ECO:0000256" key="7">
    <source>
        <dbReference type="SAM" id="Coils"/>
    </source>
</evidence>
<dbReference type="InterPro" id="IPR027417">
    <property type="entry name" value="P-loop_NTPase"/>
</dbReference>
<feature type="coiled-coil region" evidence="7">
    <location>
        <begin position="28"/>
        <end position="91"/>
    </location>
</feature>
<dbReference type="PANTHER" id="PTHR33463:SF187">
    <property type="entry name" value="AND NB-ARC DOMAIN DISEASE RESISTANCE PROTEIN, PUTATIVE-RELATED"/>
    <property type="match status" value="1"/>
</dbReference>
<dbReference type="Pfam" id="PF23559">
    <property type="entry name" value="WHD_DRP"/>
    <property type="match status" value="1"/>
</dbReference>
<dbReference type="AlphaFoldDB" id="A0A2G9HRU5"/>
<feature type="domain" description="NB-ARC" evidence="8">
    <location>
        <begin position="150"/>
        <end position="219"/>
    </location>
</feature>
<keyword evidence="5" id="KW-0611">Plant defense</keyword>
<dbReference type="PANTHER" id="PTHR33463">
    <property type="entry name" value="NB-ARC DOMAIN-CONTAINING PROTEIN-RELATED"/>
    <property type="match status" value="1"/>
</dbReference>
<dbReference type="Pfam" id="PF13855">
    <property type="entry name" value="LRR_8"/>
    <property type="match status" value="1"/>
</dbReference>
<name>A0A2G9HRU5_9LAMI</name>
<keyword evidence="2" id="KW-0433">Leucine-rich repeat</keyword>
<dbReference type="InterPro" id="IPR003591">
    <property type="entry name" value="Leu-rich_rpt_typical-subtyp"/>
</dbReference>
<dbReference type="InterPro" id="IPR050905">
    <property type="entry name" value="Plant_NBS-LRR"/>
</dbReference>
<dbReference type="GO" id="GO:0005524">
    <property type="term" value="F:ATP binding"/>
    <property type="evidence" value="ECO:0007669"/>
    <property type="project" value="UniProtKB-KW"/>
</dbReference>
<keyword evidence="6" id="KW-0067">ATP-binding</keyword>
<evidence type="ECO:0000256" key="1">
    <source>
        <dbReference type="ARBA" id="ARBA00008894"/>
    </source>
</evidence>
<dbReference type="Gene3D" id="3.80.10.10">
    <property type="entry name" value="Ribonuclease Inhibitor"/>
    <property type="match status" value="2"/>
</dbReference>
<dbReference type="Pfam" id="PF00931">
    <property type="entry name" value="NB-ARC"/>
    <property type="match status" value="2"/>
</dbReference>
<dbReference type="Pfam" id="PF23247">
    <property type="entry name" value="LRR_RPS2"/>
    <property type="match status" value="1"/>
</dbReference>
<gene>
    <name evidence="11" type="ORF">CDL12_07080</name>
</gene>
<evidence type="ECO:0000259" key="9">
    <source>
        <dbReference type="Pfam" id="PF23247"/>
    </source>
</evidence>
<dbReference type="EMBL" id="NKXS01001156">
    <property type="protein sequence ID" value="PIN20232.1"/>
    <property type="molecule type" value="Genomic_DNA"/>
</dbReference>
<sequence length="954" mass="110063">MLNQITESFFSKLMEKLVEYVFDTFLDKKNLESTLEDMKNNLNSLSGKAFDVEETIKKEELFGKKKRKREVKEWLRNVKIIKKKLHKLESEIQTQGSLRNFLNGDQATQLNARIHKLVEQSQQFGELLVDVLETRGEALLTTNLCGKGFKENLKRIWNLLTSENVLSIGIYGMGGVGKTALARHINNIILEKRKEKCVCWITVSQAFSIKTLQDEIARSIDDVWENICLDKLGDPLRLEGCRLILVTRLLEVCCQMGCQERIKVEKLQKDESWNLFKQKLGQDIALVPRVEELAKSMVKVCDGLPLGIIVLAGSMRGETSIHAWQDALENLRDPNMVQDDKQEEFFKILKHSFDRLHSNHQLCFLHCSLYPEDFKIHKEALVERFISEEIVDRKKSRQSQLDHGYVILNKLVNVCLLESVDEDWVKMHDLVRVMALKITKRKNMVISGIYSLKEIPNDGEWMTDLEKISLMNNGIMEIPDGISPDCPNLTTLILHWNPLRFISDSFFSQLCNMCYLDLSQTNIEKLPNSFSNLENLKALNLGFCKKLVDIPYLGKLKKLKELHLSGTAIKNVPEGMEQLVDLRCLSLNATKFLDILPKGLLLNFPRLQCLRLPYQIKAPMEEIARLKHVEEFWGRAKSVSAFNEYITSRHSQLSTIFYIIMVYEGIYKDFKPFFIGKQNRRNKLNVRQCDLKGGLEEDSTMLVHDIQFLKLEECEGLSSSLLDDFPRLSNPDSLEILEISKCGEIECILTNEQFFMAGQEFESRFDPLRTLEEIVLSELQNFIGVIQNIGVAVKPPLFQVSVFSSLRSLDITHCNKMRKLGLPLSKFQNLEGICIRYYDEIEEIIEVREGEGGVVTLQKLKELRLSDLPRLKRICNTTMSCGSIKIIELKRCLELKKLPLYFDPSSYSPPRSLKHIFVGEGDKEWWESLEWENPNHNHLLQPLVKFVDCMVDII</sequence>
<dbReference type="SUPFAM" id="SSF52058">
    <property type="entry name" value="L domain-like"/>
    <property type="match status" value="1"/>
</dbReference>
<feature type="domain" description="Disease resistance protein At4g27190-like leucine-rich repeats" evidence="9">
    <location>
        <begin position="798"/>
        <end position="898"/>
    </location>
</feature>
<dbReference type="GO" id="GO:0051707">
    <property type="term" value="P:response to other organism"/>
    <property type="evidence" value="ECO:0007669"/>
    <property type="project" value="UniProtKB-ARBA"/>
</dbReference>
<feature type="domain" description="NB-ARC" evidence="8">
    <location>
        <begin position="220"/>
        <end position="281"/>
    </location>
</feature>
<evidence type="ECO:0000313" key="11">
    <source>
        <dbReference type="EMBL" id="PIN20232.1"/>
    </source>
</evidence>
<dbReference type="InterPro" id="IPR002182">
    <property type="entry name" value="NB-ARC"/>
</dbReference>
<keyword evidence="12" id="KW-1185">Reference proteome</keyword>
<reference evidence="12" key="1">
    <citation type="journal article" date="2018" name="Gigascience">
        <title>Genome assembly of the Pink Ipe (Handroanthus impetiginosus, Bignoniaceae), a highly valued, ecologically keystone Neotropical timber forest tree.</title>
        <authorList>
            <person name="Silva-Junior O.B."/>
            <person name="Grattapaglia D."/>
            <person name="Novaes E."/>
            <person name="Collevatti R.G."/>
        </authorList>
    </citation>
    <scope>NUCLEOTIDE SEQUENCE [LARGE SCALE GENOMIC DNA]</scope>
    <source>
        <strain evidence="12">cv. UFG-1</strain>
    </source>
</reference>
<protein>
    <submittedName>
        <fullName evidence="11">Apoptotic ATPase</fullName>
    </submittedName>
</protein>
<proteinExistence type="inferred from homology"/>
<evidence type="ECO:0000313" key="12">
    <source>
        <dbReference type="Proteomes" id="UP000231279"/>
    </source>
</evidence>
<dbReference type="FunFam" id="1.10.10.10:FF:000322">
    <property type="entry name" value="Probable disease resistance protein At1g63360"/>
    <property type="match status" value="1"/>
</dbReference>
<keyword evidence="4" id="KW-0547">Nucleotide-binding</keyword>
<feature type="domain" description="Disease resistance protein winged helix" evidence="10">
    <location>
        <begin position="369"/>
        <end position="433"/>
    </location>
</feature>
<dbReference type="SUPFAM" id="SSF52540">
    <property type="entry name" value="P-loop containing nucleoside triphosphate hydrolases"/>
    <property type="match status" value="1"/>
</dbReference>
<dbReference type="InterPro" id="IPR057135">
    <property type="entry name" value="At4g27190-like_LRR"/>
</dbReference>
<evidence type="ECO:0000259" key="8">
    <source>
        <dbReference type="Pfam" id="PF00931"/>
    </source>
</evidence>
<dbReference type="InterPro" id="IPR001611">
    <property type="entry name" value="Leu-rich_rpt"/>
</dbReference>
<comment type="similarity">
    <text evidence="1">Belongs to the disease resistance NB-LRR family.</text>
</comment>
<evidence type="ECO:0000256" key="5">
    <source>
        <dbReference type="ARBA" id="ARBA00022821"/>
    </source>
</evidence>
<dbReference type="Gene3D" id="1.10.8.430">
    <property type="entry name" value="Helical domain of apoptotic protease-activating factors"/>
    <property type="match status" value="1"/>
</dbReference>
<evidence type="ECO:0000256" key="2">
    <source>
        <dbReference type="ARBA" id="ARBA00022614"/>
    </source>
</evidence>
<dbReference type="InterPro" id="IPR042197">
    <property type="entry name" value="Apaf_helical"/>
</dbReference>
<dbReference type="PRINTS" id="PR00364">
    <property type="entry name" value="DISEASERSIST"/>
</dbReference>
<organism evidence="11 12">
    <name type="scientific">Handroanthus impetiginosus</name>
    <dbReference type="NCBI Taxonomy" id="429701"/>
    <lineage>
        <taxon>Eukaryota</taxon>
        <taxon>Viridiplantae</taxon>
        <taxon>Streptophyta</taxon>
        <taxon>Embryophyta</taxon>
        <taxon>Tracheophyta</taxon>
        <taxon>Spermatophyta</taxon>
        <taxon>Magnoliopsida</taxon>
        <taxon>eudicotyledons</taxon>
        <taxon>Gunneridae</taxon>
        <taxon>Pentapetalae</taxon>
        <taxon>asterids</taxon>
        <taxon>lamiids</taxon>
        <taxon>Lamiales</taxon>
        <taxon>Bignoniaceae</taxon>
        <taxon>Crescentiina</taxon>
        <taxon>Tabebuia alliance</taxon>
        <taxon>Handroanthus</taxon>
    </lineage>
</organism>
<comment type="caution">
    <text evidence="11">The sequence shown here is derived from an EMBL/GenBank/DDBJ whole genome shotgun (WGS) entry which is preliminary data.</text>
</comment>
<evidence type="ECO:0000256" key="4">
    <source>
        <dbReference type="ARBA" id="ARBA00022741"/>
    </source>
</evidence>
<evidence type="ECO:0000259" key="10">
    <source>
        <dbReference type="Pfam" id="PF23559"/>
    </source>
</evidence>
<dbReference type="Proteomes" id="UP000231279">
    <property type="component" value="Unassembled WGS sequence"/>
</dbReference>
<evidence type="ECO:0000256" key="3">
    <source>
        <dbReference type="ARBA" id="ARBA00022737"/>
    </source>
</evidence>
<evidence type="ECO:0000256" key="6">
    <source>
        <dbReference type="ARBA" id="ARBA00022840"/>
    </source>
</evidence>
<dbReference type="SMART" id="SM00369">
    <property type="entry name" value="LRR_TYP"/>
    <property type="match status" value="4"/>
</dbReference>
<dbReference type="Gene3D" id="3.40.50.300">
    <property type="entry name" value="P-loop containing nucleotide triphosphate hydrolases"/>
    <property type="match status" value="1"/>
</dbReference>
<dbReference type="OrthoDB" id="1055097at2759"/>
<accession>A0A2G9HRU5</accession>
<dbReference type="InterPro" id="IPR032675">
    <property type="entry name" value="LRR_dom_sf"/>
</dbReference>
<dbReference type="GO" id="GO:0043531">
    <property type="term" value="F:ADP binding"/>
    <property type="evidence" value="ECO:0007669"/>
    <property type="project" value="InterPro"/>
</dbReference>
<dbReference type="GO" id="GO:0006952">
    <property type="term" value="P:defense response"/>
    <property type="evidence" value="ECO:0007669"/>
    <property type="project" value="UniProtKB-KW"/>
</dbReference>
<keyword evidence="3" id="KW-0677">Repeat</keyword>
<dbReference type="InterPro" id="IPR058922">
    <property type="entry name" value="WHD_DRP"/>
</dbReference>
<keyword evidence="7" id="KW-0175">Coiled coil</keyword>
<dbReference type="STRING" id="429701.A0A2G9HRU5"/>